<feature type="domain" description="Gelsolin-like" evidence="1">
    <location>
        <begin position="195"/>
        <end position="256"/>
    </location>
</feature>
<evidence type="ECO:0000259" key="1">
    <source>
        <dbReference type="Pfam" id="PF00626"/>
    </source>
</evidence>
<feature type="domain" description="Gelsolin-like" evidence="1">
    <location>
        <begin position="63"/>
        <end position="147"/>
    </location>
</feature>
<dbReference type="OrthoDB" id="6375767at2759"/>
<dbReference type="SUPFAM" id="SSF55753">
    <property type="entry name" value="Actin depolymerizing proteins"/>
    <property type="match status" value="2"/>
</dbReference>
<dbReference type="SMART" id="SM00262">
    <property type="entry name" value="GEL"/>
    <property type="match status" value="3"/>
</dbReference>
<dbReference type="SUPFAM" id="SSF82754">
    <property type="entry name" value="C-terminal, gelsolin-like domain of Sec23/24"/>
    <property type="match status" value="1"/>
</dbReference>
<dbReference type="Gene3D" id="3.40.20.10">
    <property type="entry name" value="Severin"/>
    <property type="match status" value="3"/>
</dbReference>
<dbReference type="STRING" id="2010991.A0A3M2SI84"/>
<dbReference type="InterPro" id="IPR007122">
    <property type="entry name" value="Villin/Gelsolin"/>
</dbReference>
<feature type="domain" description="Gelsolin-like" evidence="1">
    <location>
        <begin position="322"/>
        <end position="398"/>
    </location>
</feature>
<evidence type="ECO:0000313" key="2">
    <source>
        <dbReference type="EMBL" id="RMJ17253.1"/>
    </source>
</evidence>
<dbReference type="CDD" id="cd11290">
    <property type="entry name" value="gelsolin_S1_like"/>
    <property type="match status" value="1"/>
</dbReference>
<dbReference type="AlphaFoldDB" id="A0A3M2SI84"/>
<dbReference type="InterPro" id="IPR036180">
    <property type="entry name" value="Gelsolin-like_dom_sf"/>
</dbReference>
<evidence type="ECO:0000313" key="3">
    <source>
        <dbReference type="Proteomes" id="UP000277212"/>
    </source>
</evidence>
<dbReference type="InterPro" id="IPR029006">
    <property type="entry name" value="ADF-H/Gelsolin-like_dom_sf"/>
</dbReference>
<dbReference type="Proteomes" id="UP000277212">
    <property type="component" value="Unassembled WGS sequence"/>
</dbReference>
<dbReference type="Pfam" id="PF00626">
    <property type="entry name" value="Gelsolin"/>
    <property type="match status" value="3"/>
</dbReference>
<dbReference type="PANTHER" id="PTHR11977:SF130">
    <property type="entry name" value="SEVERIN"/>
    <property type="match status" value="1"/>
</dbReference>
<protein>
    <recommendedName>
        <fullName evidence="1">Gelsolin-like domain-containing protein</fullName>
    </recommendedName>
</protein>
<sequence length="403" mass="45170">MAPNHGLVHPKEYDIRDSNVELIGTEIDHQVKYNSALTEPAWNDGKVGIEAGLVIWRIEQFEVVQWPEENYGQFYDGDSFIVLHSEKINGKDGIERLAHDIFFWLGKHTSQDEAGTAAYKTAELDEFLKGTATQHREIQEAPSDEFLALFPRMSIRAGGTRSGFRHVEEEEPARDVPTLLRVFKNPAVGVNVNGVVVHQVDPTWASLDDADVFVLDTDEKIWVWQGKDCSPMEKAKAAQVVHDMTIAKHSEVEVVAQEESRSRRVVDLLGGDDETPREGFRCARPFSSRSQPRAVDQPSNKKLFRLSDSSGELSFDLVKDAERVSRDDLDDSDVFLLDDGGKAIWVWQGSGSSATEKRWWFQIAQAYVRYLQAGNGHEEASLIPVAKVTQGNESRAFMSALVA</sequence>
<dbReference type="InterPro" id="IPR007123">
    <property type="entry name" value="Gelsolin-like_dom"/>
</dbReference>
<name>A0A3M2SI84_9HYPO</name>
<dbReference type="GO" id="GO:0015629">
    <property type="term" value="C:actin cytoskeleton"/>
    <property type="evidence" value="ECO:0007669"/>
    <property type="project" value="TreeGrafter"/>
</dbReference>
<dbReference type="PANTHER" id="PTHR11977">
    <property type="entry name" value="VILLIN"/>
    <property type="match status" value="1"/>
</dbReference>
<organism evidence="2 3">
    <name type="scientific">Fusarium kuroshium</name>
    <dbReference type="NCBI Taxonomy" id="2010991"/>
    <lineage>
        <taxon>Eukaryota</taxon>
        <taxon>Fungi</taxon>
        <taxon>Dikarya</taxon>
        <taxon>Ascomycota</taxon>
        <taxon>Pezizomycotina</taxon>
        <taxon>Sordariomycetes</taxon>
        <taxon>Hypocreomycetidae</taxon>
        <taxon>Hypocreales</taxon>
        <taxon>Nectriaceae</taxon>
        <taxon>Fusarium</taxon>
        <taxon>Fusarium solani species complex</taxon>
    </lineage>
</organism>
<proteinExistence type="predicted"/>
<dbReference type="GO" id="GO:0005737">
    <property type="term" value="C:cytoplasm"/>
    <property type="evidence" value="ECO:0007669"/>
    <property type="project" value="TreeGrafter"/>
</dbReference>
<dbReference type="GO" id="GO:0008154">
    <property type="term" value="P:actin polymerization or depolymerization"/>
    <property type="evidence" value="ECO:0007669"/>
    <property type="project" value="TreeGrafter"/>
</dbReference>
<dbReference type="GO" id="GO:0051015">
    <property type="term" value="F:actin filament binding"/>
    <property type="evidence" value="ECO:0007669"/>
    <property type="project" value="InterPro"/>
</dbReference>
<reference evidence="2 3" key="1">
    <citation type="submission" date="2017-06" db="EMBL/GenBank/DDBJ databases">
        <title>Comparative genomic analysis of Ambrosia Fusariam Clade fungi.</title>
        <authorList>
            <person name="Stajich J.E."/>
            <person name="Carrillo J."/>
            <person name="Kijimoto T."/>
            <person name="Eskalen A."/>
            <person name="O'Donnell K."/>
            <person name="Kasson M."/>
        </authorList>
    </citation>
    <scope>NUCLEOTIDE SEQUENCE [LARGE SCALE GENOMIC DNA]</scope>
    <source>
        <strain evidence="2">UCR3666</strain>
    </source>
</reference>
<comment type="caution">
    <text evidence="2">The sequence shown here is derived from an EMBL/GenBank/DDBJ whole genome shotgun (WGS) entry which is preliminary data.</text>
</comment>
<accession>A0A3M2SI84</accession>
<keyword evidence="3" id="KW-1185">Reference proteome</keyword>
<dbReference type="EMBL" id="NKUJ01000035">
    <property type="protein sequence ID" value="RMJ17253.1"/>
    <property type="molecule type" value="Genomic_DNA"/>
</dbReference>
<gene>
    <name evidence="2" type="ORF">CDV36_003100</name>
</gene>